<dbReference type="RefSeq" id="WP_213370128.1">
    <property type="nucleotide sequence ID" value="NZ_QTKX01000002.1"/>
</dbReference>
<gene>
    <name evidence="1" type="ORF">DYI25_14525</name>
</gene>
<dbReference type="Proteomes" id="UP000761411">
    <property type="component" value="Unassembled WGS sequence"/>
</dbReference>
<dbReference type="EMBL" id="QTKX01000002">
    <property type="protein sequence ID" value="MBS8265640.1"/>
    <property type="molecule type" value="Genomic_DNA"/>
</dbReference>
<protein>
    <submittedName>
        <fullName evidence="1">Uncharacterized protein</fullName>
    </submittedName>
</protein>
<accession>A0A944CN69</accession>
<reference evidence="1 2" key="1">
    <citation type="journal article" date="2021" name="Microorganisms">
        <title>Bacterial Dimethylsulfoniopropionate Biosynthesis in the East China Sea.</title>
        <authorList>
            <person name="Liu J."/>
            <person name="Zhang Y."/>
            <person name="Liu J."/>
            <person name="Zhong H."/>
            <person name="Williams B.T."/>
            <person name="Zheng Y."/>
            <person name="Curson A.R.J."/>
            <person name="Sun C."/>
            <person name="Sun H."/>
            <person name="Song D."/>
            <person name="Wagner Mackenzie B."/>
            <person name="Bermejo Martinez A."/>
            <person name="Todd J.D."/>
            <person name="Zhang X.H."/>
        </authorList>
    </citation>
    <scope>NUCLEOTIDE SEQUENCE [LARGE SCALE GENOMIC DNA]</scope>
    <source>
        <strain evidence="1 2">ESS08</strain>
    </source>
</reference>
<name>A0A944CN69_9BACI</name>
<evidence type="ECO:0000313" key="2">
    <source>
        <dbReference type="Proteomes" id="UP000761411"/>
    </source>
</evidence>
<keyword evidence="2" id="KW-1185">Reference proteome</keyword>
<organism evidence="1 2">
    <name type="scientific">Mesobacillus boroniphilus</name>
    <dbReference type="NCBI Taxonomy" id="308892"/>
    <lineage>
        <taxon>Bacteria</taxon>
        <taxon>Bacillati</taxon>
        <taxon>Bacillota</taxon>
        <taxon>Bacilli</taxon>
        <taxon>Bacillales</taxon>
        <taxon>Bacillaceae</taxon>
        <taxon>Mesobacillus</taxon>
    </lineage>
</organism>
<evidence type="ECO:0000313" key="1">
    <source>
        <dbReference type="EMBL" id="MBS8265640.1"/>
    </source>
</evidence>
<comment type="caution">
    <text evidence="1">The sequence shown here is derived from an EMBL/GenBank/DDBJ whole genome shotgun (WGS) entry which is preliminary data.</text>
</comment>
<dbReference type="AlphaFoldDB" id="A0A944CN69"/>
<sequence>MKYFILYSLYSPEFTKELYFKSKSMEHLLERIRRYTKVCLVTSHGNINTNQVISIYAREINPSHVSLNKTKFDTINKNKSYSTKDLE</sequence>
<proteinExistence type="predicted"/>